<feature type="region of interest" description="Disordered" evidence="6">
    <location>
        <begin position="46"/>
        <end position="89"/>
    </location>
</feature>
<evidence type="ECO:0000256" key="1">
    <source>
        <dbReference type="ARBA" id="ARBA00022723"/>
    </source>
</evidence>
<evidence type="ECO:0000313" key="9">
    <source>
        <dbReference type="Proteomes" id="UP000224854"/>
    </source>
</evidence>
<dbReference type="PANTHER" id="PTHR46156:SF1">
    <property type="entry name" value="ZINC FINGER CCCH DOMAIN-CONTAINING PROTEIN 3"/>
    <property type="match status" value="1"/>
</dbReference>
<dbReference type="Gene3D" id="6.10.250.3220">
    <property type="match status" value="1"/>
</dbReference>
<sequence>MSEENKELLARIGQLAGQINRHKSQQSIPSPRIHYPRRTLVHSAVPYSPRGKFRGGRLPAVHRNRSLQLNKPSTPTESDDATSGSVDANNWVSKTDRHRQLINANVYEQQVQNRSRAIEESRRRKVKQRELREKMRLKAFLQSHGTCTVSTGPDIAQSRNEVMIDGMRFRVMDGGKKLSKVLDDLHSTRTTPKLVNIAGVEFHRTKTGNLVAHRVVQAHGRTGTMKKTNKACKMFSTTGSCPKGPECRYQHDPNKVAVCKEFLKEGRCGKGDGCDLSHELRAERMPDCLHFAKGYCAKADCVYTHSKAGPGAPVCEAFGRLGYCEGGSECGERHVYECPEFSNTGRCRTKGCKLAHRERASVLRAHAKADESMEDLSSDEEAVDSDDVDSDEVAEFIDAESDDGSDSEGVQAFLPV</sequence>
<feature type="compositionally biased region" description="Acidic residues" evidence="6">
    <location>
        <begin position="372"/>
        <end position="389"/>
    </location>
</feature>
<feature type="domain" description="C3H1-type" evidence="7">
    <location>
        <begin position="226"/>
        <end position="254"/>
    </location>
</feature>
<gene>
    <name evidence="8" type="ORF">CDD82_1068</name>
</gene>
<evidence type="ECO:0000256" key="5">
    <source>
        <dbReference type="PROSITE-ProRule" id="PRU00723"/>
    </source>
</evidence>
<dbReference type="FunFam" id="4.10.1000.10:FF:000022">
    <property type="entry name" value="Zinc finger CCCH domain-containing protein 7"/>
    <property type="match status" value="1"/>
</dbReference>
<evidence type="ECO:0000256" key="3">
    <source>
        <dbReference type="ARBA" id="ARBA00022771"/>
    </source>
</evidence>
<proteinExistence type="predicted"/>
<evidence type="ECO:0000256" key="4">
    <source>
        <dbReference type="ARBA" id="ARBA00022833"/>
    </source>
</evidence>
<keyword evidence="9" id="KW-1185">Reference proteome</keyword>
<keyword evidence="3 5" id="KW-0863">Zinc-finger</keyword>
<dbReference type="PANTHER" id="PTHR46156">
    <property type="entry name" value="CCCH ZINGC FINGER"/>
    <property type="match status" value="1"/>
</dbReference>
<dbReference type="PROSITE" id="PS50103">
    <property type="entry name" value="ZF_C3H1"/>
    <property type="match status" value="3"/>
</dbReference>
<dbReference type="FunFam" id="4.10.1000.10:FF:000035">
    <property type="entry name" value="CCCH zinc finger protein, variant"/>
    <property type="match status" value="1"/>
</dbReference>
<keyword evidence="4 5" id="KW-0862">Zinc</keyword>
<feature type="compositionally biased region" description="Polar residues" evidence="6">
    <location>
        <begin position="66"/>
        <end position="89"/>
    </location>
</feature>
<keyword evidence="2" id="KW-0677">Repeat</keyword>
<dbReference type="SMART" id="SM00356">
    <property type="entry name" value="ZnF_C3H1"/>
    <property type="match status" value="4"/>
</dbReference>
<evidence type="ECO:0000256" key="6">
    <source>
        <dbReference type="SAM" id="MobiDB-lite"/>
    </source>
</evidence>
<feature type="domain" description="C3H1-type" evidence="7">
    <location>
        <begin position="258"/>
        <end position="281"/>
    </location>
</feature>
<dbReference type="AlphaFoldDB" id="A0A2C5YJR0"/>
<dbReference type="SUPFAM" id="SSF90229">
    <property type="entry name" value="CCCH zinc finger"/>
    <property type="match status" value="3"/>
</dbReference>
<comment type="caution">
    <text evidence="8">The sequence shown here is derived from an EMBL/GenBank/DDBJ whole genome shotgun (WGS) entry which is preliminary data.</text>
</comment>
<name>A0A2C5YJR0_9HYPO</name>
<organism evidence="8 9">
    <name type="scientific">Ophiocordyceps australis</name>
    <dbReference type="NCBI Taxonomy" id="1399860"/>
    <lineage>
        <taxon>Eukaryota</taxon>
        <taxon>Fungi</taxon>
        <taxon>Dikarya</taxon>
        <taxon>Ascomycota</taxon>
        <taxon>Pezizomycotina</taxon>
        <taxon>Sordariomycetes</taxon>
        <taxon>Hypocreomycetidae</taxon>
        <taxon>Hypocreales</taxon>
        <taxon>Ophiocordycipitaceae</taxon>
        <taxon>Ophiocordyceps</taxon>
    </lineage>
</organism>
<dbReference type="GO" id="GO:0005634">
    <property type="term" value="C:nucleus"/>
    <property type="evidence" value="ECO:0007669"/>
    <property type="project" value="TreeGrafter"/>
</dbReference>
<feature type="region of interest" description="Disordered" evidence="6">
    <location>
        <begin position="368"/>
        <end position="389"/>
    </location>
</feature>
<evidence type="ECO:0000313" key="8">
    <source>
        <dbReference type="EMBL" id="PHH67843.1"/>
    </source>
</evidence>
<keyword evidence="1 5" id="KW-0479">Metal-binding</keyword>
<accession>A0A2C5YJR0</accession>
<feature type="compositionally biased region" description="Basic residues" evidence="6">
    <location>
        <begin position="51"/>
        <end position="65"/>
    </location>
</feature>
<feature type="zinc finger region" description="C3H1-type" evidence="5">
    <location>
        <begin position="282"/>
        <end position="308"/>
    </location>
</feature>
<feature type="zinc finger region" description="C3H1-type" evidence="5">
    <location>
        <begin position="226"/>
        <end position="254"/>
    </location>
</feature>
<dbReference type="InterPro" id="IPR000571">
    <property type="entry name" value="Znf_CCCH"/>
</dbReference>
<evidence type="ECO:0000259" key="7">
    <source>
        <dbReference type="PROSITE" id="PS50103"/>
    </source>
</evidence>
<dbReference type="OrthoDB" id="410307at2759"/>
<dbReference type="Gene3D" id="4.10.1000.10">
    <property type="entry name" value="Zinc finger, CCCH-type"/>
    <property type="match status" value="2"/>
</dbReference>
<feature type="domain" description="C3H1-type" evidence="7">
    <location>
        <begin position="282"/>
        <end position="308"/>
    </location>
</feature>
<evidence type="ECO:0000256" key="2">
    <source>
        <dbReference type="ARBA" id="ARBA00022737"/>
    </source>
</evidence>
<protein>
    <recommendedName>
        <fullName evidence="7">C3H1-type domain-containing protein</fullName>
    </recommendedName>
</protein>
<reference evidence="8 9" key="1">
    <citation type="submission" date="2017-06" db="EMBL/GenBank/DDBJ databases">
        <title>Ant-infecting Ophiocordyceps genomes reveal a high diversity of potential behavioral manipulation genes and a possible major role for enterotoxins.</title>
        <authorList>
            <person name="De Bekker C."/>
            <person name="Evans H.C."/>
            <person name="Brachmann A."/>
            <person name="Hughes D.P."/>
        </authorList>
    </citation>
    <scope>NUCLEOTIDE SEQUENCE [LARGE SCALE GENOMIC DNA]</scope>
    <source>
        <strain evidence="8 9">1348a</strain>
    </source>
</reference>
<dbReference type="Proteomes" id="UP000224854">
    <property type="component" value="Unassembled WGS sequence"/>
</dbReference>
<dbReference type="InterPro" id="IPR036855">
    <property type="entry name" value="Znf_CCCH_sf"/>
</dbReference>
<dbReference type="EMBL" id="NJEU01001294">
    <property type="protein sequence ID" value="PHH67843.1"/>
    <property type="molecule type" value="Genomic_DNA"/>
</dbReference>
<dbReference type="GO" id="GO:0008270">
    <property type="term" value="F:zinc ion binding"/>
    <property type="evidence" value="ECO:0007669"/>
    <property type="project" value="UniProtKB-KW"/>
</dbReference>
<feature type="zinc finger region" description="C3H1-type" evidence="5">
    <location>
        <begin position="258"/>
        <end position="281"/>
    </location>
</feature>